<dbReference type="OrthoDB" id="9801445at2"/>
<dbReference type="InterPro" id="IPR003785">
    <property type="entry name" value="Creatininase/forma_Hydrolase"/>
</dbReference>
<dbReference type="GO" id="GO:0046872">
    <property type="term" value="F:metal ion binding"/>
    <property type="evidence" value="ECO:0007669"/>
    <property type="project" value="UniProtKB-KW"/>
</dbReference>
<keyword evidence="2" id="KW-0479">Metal-binding</keyword>
<gene>
    <name evidence="6" type="ORF">SAMN02745775_12151</name>
</gene>
<dbReference type="AlphaFoldDB" id="A0A1I4F0U2"/>
<dbReference type="STRING" id="1123062.SAMN02745775_12151"/>
<dbReference type="RefSeq" id="WP_092963240.1">
    <property type="nucleotide sequence ID" value="NZ_FOSQ01000021.1"/>
</dbReference>
<dbReference type="GO" id="GO:0009231">
    <property type="term" value="P:riboflavin biosynthetic process"/>
    <property type="evidence" value="ECO:0007669"/>
    <property type="project" value="TreeGrafter"/>
</dbReference>
<evidence type="ECO:0000256" key="1">
    <source>
        <dbReference type="ARBA" id="ARBA00001947"/>
    </source>
</evidence>
<evidence type="ECO:0000256" key="3">
    <source>
        <dbReference type="ARBA" id="ARBA00022801"/>
    </source>
</evidence>
<evidence type="ECO:0000313" key="7">
    <source>
        <dbReference type="Proteomes" id="UP000199473"/>
    </source>
</evidence>
<sequence>MRLAELSLSALEARFAEGRRSIILPLGSLEQHGAPGLIGTDTICAEAVADRAAARAGGVSAPVLAYGQAQFHLGRPGTASLRPSTLVAVLADILTSLALGGFSRVLLLTGHGGNIAPAQTAVQEVMAEISQGRLAPPHPLTVKLRAWWDGPRVAALRRDLYGEREGFHATPSEIALTMALHPQLAAPPGAWPAWHPLAADPLHDPGGDRHLDAARHRAMFPDGLIGSDPSLARPEHGHALLEAATADVADLFAAFEAAPDHPAR</sequence>
<dbReference type="Gene3D" id="3.40.50.10310">
    <property type="entry name" value="Creatininase"/>
    <property type="match status" value="1"/>
</dbReference>
<evidence type="ECO:0000256" key="2">
    <source>
        <dbReference type="ARBA" id="ARBA00022723"/>
    </source>
</evidence>
<comment type="similarity">
    <text evidence="5">Belongs to the creatininase superfamily.</text>
</comment>
<evidence type="ECO:0000256" key="5">
    <source>
        <dbReference type="ARBA" id="ARBA00024029"/>
    </source>
</evidence>
<dbReference type="GO" id="GO:0016811">
    <property type="term" value="F:hydrolase activity, acting on carbon-nitrogen (but not peptide) bonds, in linear amides"/>
    <property type="evidence" value="ECO:0007669"/>
    <property type="project" value="TreeGrafter"/>
</dbReference>
<protein>
    <submittedName>
        <fullName evidence="6">Creatinine amidohydrolase</fullName>
    </submittedName>
</protein>
<dbReference type="InterPro" id="IPR024087">
    <property type="entry name" value="Creatininase-like_sf"/>
</dbReference>
<name>A0A1I4F0U2_9PROT</name>
<keyword evidence="3 6" id="KW-0378">Hydrolase</keyword>
<accession>A0A1I4F0U2</accession>
<evidence type="ECO:0000313" key="6">
    <source>
        <dbReference type="EMBL" id="SFL11605.1"/>
    </source>
</evidence>
<dbReference type="Pfam" id="PF02633">
    <property type="entry name" value="Creatininase"/>
    <property type="match status" value="1"/>
</dbReference>
<dbReference type="SUPFAM" id="SSF102215">
    <property type="entry name" value="Creatininase"/>
    <property type="match status" value="1"/>
</dbReference>
<organism evidence="6 7">
    <name type="scientific">Falsiroseomonas stagni DSM 19981</name>
    <dbReference type="NCBI Taxonomy" id="1123062"/>
    <lineage>
        <taxon>Bacteria</taxon>
        <taxon>Pseudomonadati</taxon>
        <taxon>Pseudomonadota</taxon>
        <taxon>Alphaproteobacteria</taxon>
        <taxon>Acetobacterales</taxon>
        <taxon>Roseomonadaceae</taxon>
        <taxon>Falsiroseomonas</taxon>
    </lineage>
</organism>
<dbReference type="Proteomes" id="UP000199473">
    <property type="component" value="Unassembled WGS sequence"/>
</dbReference>
<evidence type="ECO:0000256" key="4">
    <source>
        <dbReference type="ARBA" id="ARBA00022833"/>
    </source>
</evidence>
<proteinExistence type="inferred from homology"/>
<comment type="cofactor">
    <cofactor evidence="1">
        <name>Zn(2+)</name>
        <dbReference type="ChEBI" id="CHEBI:29105"/>
    </cofactor>
</comment>
<dbReference type="EMBL" id="FOSQ01000021">
    <property type="protein sequence ID" value="SFL11605.1"/>
    <property type="molecule type" value="Genomic_DNA"/>
</dbReference>
<dbReference type="PANTHER" id="PTHR35005:SF1">
    <property type="entry name" value="2-AMINO-5-FORMYLAMINO-6-RIBOSYLAMINOPYRIMIDIN-4(3H)-ONE 5'-MONOPHOSPHATE DEFORMYLASE"/>
    <property type="match status" value="1"/>
</dbReference>
<keyword evidence="7" id="KW-1185">Reference proteome</keyword>
<dbReference type="PANTHER" id="PTHR35005">
    <property type="entry name" value="3-DEHYDRO-SCYLLO-INOSOSE HYDROLASE"/>
    <property type="match status" value="1"/>
</dbReference>
<keyword evidence="4" id="KW-0862">Zinc</keyword>
<reference evidence="6 7" key="1">
    <citation type="submission" date="2016-10" db="EMBL/GenBank/DDBJ databases">
        <authorList>
            <person name="de Groot N.N."/>
        </authorList>
    </citation>
    <scope>NUCLEOTIDE SEQUENCE [LARGE SCALE GENOMIC DNA]</scope>
    <source>
        <strain evidence="6 7">DSM 19981</strain>
    </source>
</reference>